<dbReference type="Proteomes" id="UP000596742">
    <property type="component" value="Unassembled WGS sequence"/>
</dbReference>
<reference evidence="1" key="1">
    <citation type="submission" date="2018-11" db="EMBL/GenBank/DDBJ databases">
        <authorList>
            <person name="Alioto T."/>
            <person name="Alioto T."/>
        </authorList>
    </citation>
    <scope>NUCLEOTIDE SEQUENCE</scope>
</reference>
<dbReference type="OrthoDB" id="6270329at2759"/>
<organism evidence="1 2">
    <name type="scientific">Mytilus galloprovincialis</name>
    <name type="common">Mediterranean mussel</name>
    <dbReference type="NCBI Taxonomy" id="29158"/>
    <lineage>
        <taxon>Eukaryota</taxon>
        <taxon>Metazoa</taxon>
        <taxon>Spiralia</taxon>
        <taxon>Lophotrochozoa</taxon>
        <taxon>Mollusca</taxon>
        <taxon>Bivalvia</taxon>
        <taxon>Autobranchia</taxon>
        <taxon>Pteriomorphia</taxon>
        <taxon>Mytilida</taxon>
        <taxon>Mytiloidea</taxon>
        <taxon>Mytilidae</taxon>
        <taxon>Mytilinae</taxon>
        <taxon>Mytilus</taxon>
    </lineage>
</organism>
<comment type="caution">
    <text evidence="1">The sequence shown here is derived from an EMBL/GenBank/DDBJ whole genome shotgun (WGS) entry which is preliminary data.</text>
</comment>
<dbReference type="AlphaFoldDB" id="A0A8B6DF82"/>
<keyword evidence="2" id="KW-1185">Reference proteome</keyword>
<evidence type="ECO:0000313" key="2">
    <source>
        <dbReference type="Proteomes" id="UP000596742"/>
    </source>
</evidence>
<dbReference type="EMBL" id="UYJE01003422">
    <property type="protein sequence ID" value="VDI19200.1"/>
    <property type="molecule type" value="Genomic_DNA"/>
</dbReference>
<evidence type="ECO:0008006" key="3">
    <source>
        <dbReference type="Google" id="ProtNLM"/>
    </source>
</evidence>
<proteinExistence type="predicted"/>
<name>A0A8B6DF82_MYTGA</name>
<gene>
    <name evidence="1" type="ORF">MGAL_10B062943</name>
</gene>
<evidence type="ECO:0000313" key="1">
    <source>
        <dbReference type="EMBL" id="VDI19200.1"/>
    </source>
</evidence>
<protein>
    <recommendedName>
        <fullName evidence="3">B box-type domain-containing protein</fullName>
    </recommendedName>
</protein>
<sequence>MTGRQQRTTVTISKSRELNRETKHELPRTRRSFVFYCDEHEKPCCAYCFHNAHTRCRNSTPLHTLIKNIKESSSLADLVTTISDLTKNLTNISEDRLKNLQDLVEQKNRIEMKIKTTKEAFNTCLDKLEADLLVKLQKTFIEQELQIQNILKDIELRKSKISEMINSIVKSLASQFQIFMVMREFTHIANMVETHLQRLFDSGSFNWTEILGTQTDIQSVKYHFTSIGEIDVRINPSKIELNVRKSREAQLKGFKRNVQSKVRVCYKINSCQGRMCLYQKHFYRRKYNAKRTEYELYCD</sequence>
<accession>A0A8B6DF82</accession>